<gene>
    <name evidence="2" type="primary">cbf</name>
    <name evidence="2" type="ORF">EFREU_v1c02000</name>
</gene>
<proteinExistence type="predicted"/>
<dbReference type="AlphaFoldDB" id="A0A2K8NR13"/>
<dbReference type="InterPro" id="IPR006674">
    <property type="entry name" value="HD_domain"/>
</dbReference>
<dbReference type="Gene3D" id="1.10.3210.10">
    <property type="entry name" value="Hypothetical protein af1432"/>
    <property type="match status" value="1"/>
</dbReference>
<keyword evidence="3" id="KW-1185">Reference proteome</keyword>
<dbReference type="KEGG" id="efr:EFREU_v1c02000"/>
<protein>
    <submittedName>
        <fullName evidence="2">3'-5' exoribonuclease</fullName>
    </submittedName>
</protein>
<dbReference type="GO" id="GO:0016787">
    <property type="term" value="F:hydrolase activity"/>
    <property type="evidence" value="ECO:0007669"/>
    <property type="project" value="UniProtKB-KW"/>
</dbReference>
<accession>A0A2K8NR13</accession>
<dbReference type="Proteomes" id="UP000232222">
    <property type="component" value="Chromosome"/>
</dbReference>
<dbReference type="PANTHER" id="PTHR37294">
    <property type="entry name" value="3'-5' EXORIBONUCLEASE YHAM"/>
    <property type="match status" value="1"/>
</dbReference>
<dbReference type="InterPro" id="IPR003607">
    <property type="entry name" value="HD/PDEase_dom"/>
</dbReference>
<reference evidence="2 3" key="1">
    <citation type="submission" date="2017-11" db="EMBL/GenBank/DDBJ databases">
        <title>Genome sequence of Entomoplasma freundtii BARC 318 (ATCC 51999).</title>
        <authorList>
            <person name="Lo W.-S."/>
            <person name="Gasparich G.E."/>
            <person name="Kuo C.-H."/>
        </authorList>
    </citation>
    <scope>NUCLEOTIDE SEQUENCE [LARGE SCALE GENOMIC DNA]</scope>
    <source>
        <strain evidence="2 3">BARC 318</strain>
    </source>
</reference>
<dbReference type="CDD" id="cd00077">
    <property type="entry name" value="HDc"/>
    <property type="match status" value="1"/>
</dbReference>
<dbReference type="Pfam" id="PF01966">
    <property type="entry name" value="HD"/>
    <property type="match status" value="1"/>
</dbReference>
<dbReference type="GO" id="GO:0031125">
    <property type="term" value="P:rRNA 3'-end processing"/>
    <property type="evidence" value="ECO:0007669"/>
    <property type="project" value="TreeGrafter"/>
</dbReference>
<dbReference type="SUPFAM" id="SSF109604">
    <property type="entry name" value="HD-domain/PDEase-like"/>
    <property type="match status" value="1"/>
</dbReference>
<dbReference type="PANTHER" id="PTHR37294:SF1">
    <property type="entry name" value="3'-5' EXORIBONUCLEASE YHAM"/>
    <property type="match status" value="1"/>
</dbReference>
<organism evidence="2 3">
    <name type="scientific">Entomoplasma freundtii</name>
    <dbReference type="NCBI Taxonomy" id="74700"/>
    <lineage>
        <taxon>Bacteria</taxon>
        <taxon>Bacillati</taxon>
        <taxon>Mycoplasmatota</taxon>
        <taxon>Mollicutes</taxon>
        <taxon>Entomoplasmatales</taxon>
        <taxon>Entomoplasmataceae</taxon>
        <taxon>Entomoplasma</taxon>
    </lineage>
</organism>
<evidence type="ECO:0000256" key="1">
    <source>
        <dbReference type="ARBA" id="ARBA00022801"/>
    </source>
</evidence>
<dbReference type="CDD" id="cd04492">
    <property type="entry name" value="YhaM_OBF_like"/>
    <property type="match status" value="1"/>
</dbReference>
<dbReference type="InterPro" id="IPR012340">
    <property type="entry name" value="NA-bd_OB-fold"/>
</dbReference>
<evidence type="ECO:0000313" key="3">
    <source>
        <dbReference type="Proteomes" id="UP000232222"/>
    </source>
</evidence>
<dbReference type="EMBL" id="CP024962">
    <property type="protein sequence ID" value="ATZ16227.1"/>
    <property type="molecule type" value="Genomic_DNA"/>
</dbReference>
<evidence type="ECO:0000313" key="2">
    <source>
        <dbReference type="EMBL" id="ATZ16227.1"/>
    </source>
</evidence>
<keyword evidence="1" id="KW-0378">Hydrolase</keyword>
<sequence length="334" mass="38442">MKKLHDLKANENDLELLVRIERATLLSGANGQNYLILNLVDPSGRLEARRWMVNDYDKEHLVPNQYIHLTKAVTSEYRGQLQLKINEYAVLTENDLTKFGFKSDDFFVKAPLDVEKHYQDFKKLVGGFENEVYRKVTLHLLKKYEKEFLRYPAAIFIHHNVHGGLFWHSYTLVKNILAIRDNYSYANIDWELLIAGAILHDLGKVVEINNIGANDYSLEGKLIGHISLGNSQVVQAAHELGFIDYENGRQNASVTLLEHLILASHGKHDFGSPVEPHTIEAVILSTFDNLDARIYRTNEEISKVNLFSWTPKLPSEDNKMFYHHFDKVKAKTKK</sequence>
<dbReference type="OrthoDB" id="9778453at2"/>
<dbReference type="SUPFAM" id="SSF50249">
    <property type="entry name" value="Nucleic acid-binding proteins"/>
    <property type="match status" value="1"/>
</dbReference>
<dbReference type="InterPro" id="IPR050798">
    <property type="entry name" value="YhaM_exoribonuc/phosphodiest"/>
</dbReference>
<name>A0A2K8NR13_9MOLU</name>
<dbReference type="Gene3D" id="2.40.50.140">
    <property type="entry name" value="Nucleic acid-binding proteins"/>
    <property type="match status" value="1"/>
</dbReference>